<keyword evidence="3" id="KW-1185">Reference proteome</keyword>
<dbReference type="Proteomes" id="UP000823941">
    <property type="component" value="Chromosome 25"/>
</dbReference>
<proteinExistence type="predicted"/>
<dbReference type="InterPro" id="IPR048367">
    <property type="entry name" value="TNP-like_RNaseH_C"/>
</dbReference>
<evidence type="ECO:0000259" key="1">
    <source>
        <dbReference type="Pfam" id="PF21789"/>
    </source>
</evidence>
<sequence length="102" mass="11775">MLTRNLNQDPLENMFGNIRSYGARNVAPNSVAFERAHKALMLNNYSTPHSRGANCDEDVNECLQTLEFFIKEKIEAPESPDVIDRLEQERNFNKQGLKKMFN</sequence>
<dbReference type="Pfam" id="PF21789">
    <property type="entry name" value="TNP-like_RNaseH_C"/>
    <property type="match status" value="1"/>
</dbReference>
<feature type="domain" description="Transposable element P transposase-like RNase H C-terminal" evidence="1">
    <location>
        <begin position="6"/>
        <end position="38"/>
    </location>
</feature>
<name>A0ABQ7PXK8_PLUXY</name>
<protein>
    <recommendedName>
        <fullName evidence="1">Transposable element P transposase-like RNase H C-terminal domain-containing protein</fullName>
    </recommendedName>
</protein>
<evidence type="ECO:0000313" key="3">
    <source>
        <dbReference type="Proteomes" id="UP000823941"/>
    </source>
</evidence>
<accession>A0ABQ7PXK8</accession>
<gene>
    <name evidence="2" type="ORF">JYU34_018347</name>
</gene>
<organism evidence="2 3">
    <name type="scientific">Plutella xylostella</name>
    <name type="common">Diamondback moth</name>
    <name type="synonym">Plutella maculipennis</name>
    <dbReference type="NCBI Taxonomy" id="51655"/>
    <lineage>
        <taxon>Eukaryota</taxon>
        <taxon>Metazoa</taxon>
        <taxon>Ecdysozoa</taxon>
        <taxon>Arthropoda</taxon>
        <taxon>Hexapoda</taxon>
        <taxon>Insecta</taxon>
        <taxon>Pterygota</taxon>
        <taxon>Neoptera</taxon>
        <taxon>Endopterygota</taxon>
        <taxon>Lepidoptera</taxon>
        <taxon>Glossata</taxon>
        <taxon>Ditrysia</taxon>
        <taxon>Yponomeutoidea</taxon>
        <taxon>Plutellidae</taxon>
        <taxon>Plutella</taxon>
    </lineage>
</organism>
<evidence type="ECO:0000313" key="2">
    <source>
        <dbReference type="EMBL" id="KAG7297635.1"/>
    </source>
</evidence>
<comment type="caution">
    <text evidence="2">The sequence shown here is derived from an EMBL/GenBank/DDBJ whole genome shotgun (WGS) entry which is preliminary data.</text>
</comment>
<reference evidence="2 3" key="1">
    <citation type="submission" date="2021-06" db="EMBL/GenBank/DDBJ databases">
        <title>A haploid diamondback moth (Plutella xylostella L.) genome assembly resolves 31 chromosomes and identifies a diamide resistance mutation.</title>
        <authorList>
            <person name="Ward C.M."/>
            <person name="Perry K.D."/>
            <person name="Baker G."/>
            <person name="Powis K."/>
            <person name="Heckel D.G."/>
            <person name="Baxter S.W."/>
        </authorList>
    </citation>
    <scope>NUCLEOTIDE SEQUENCE [LARGE SCALE GENOMIC DNA]</scope>
    <source>
        <strain evidence="2 3">LV</strain>
        <tissue evidence="2">Single pupa</tissue>
    </source>
</reference>
<dbReference type="EMBL" id="JAHIBW010000025">
    <property type="protein sequence ID" value="KAG7297635.1"/>
    <property type="molecule type" value="Genomic_DNA"/>
</dbReference>